<dbReference type="EMBL" id="JAKJXO020000023">
    <property type="protein sequence ID" value="KAL1591734.1"/>
    <property type="molecule type" value="Genomic_DNA"/>
</dbReference>
<name>A0ABR3QIJ9_9PLEO</name>
<keyword evidence="2" id="KW-1185">Reference proteome</keyword>
<organism evidence="1 2">
    <name type="scientific">Paraconiothyrium brasiliense</name>
    <dbReference type="NCBI Taxonomy" id="300254"/>
    <lineage>
        <taxon>Eukaryota</taxon>
        <taxon>Fungi</taxon>
        <taxon>Dikarya</taxon>
        <taxon>Ascomycota</taxon>
        <taxon>Pezizomycotina</taxon>
        <taxon>Dothideomycetes</taxon>
        <taxon>Pleosporomycetidae</taxon>
        <taxon>Pleosporales</taxon>
        <taxon>Massarineae</taxon>
        <taxon>Didymosphaeriaceae</taxon>
        <taxon>Paraconiothyrium</taxon>
    </lineage>
</organism>
<proteinExistence type="predicted"/>
<comment type="caution">
    <text evidence="1">The sequence shown here is derived from an EMBL/GenBank/DDBJ whole genome shotgun (WGS) entry which is preliminary data.</text>
</comment>
<reference evidence="1 2" key="1">
    <citation type="submission" date="2024-02" db="EMBL/GenBank/DDBJ databases">
        <title>De novo assembly and annotation of 12 fungi associated with fruit tree decline syndrome in Ontario, Canada.</title>
        <authorList>
            <person name="Sulman M."/>
            <person name="Ellouze W."/>
            <person name="Ilyukhin E."/>
        </authorList>
    </citation>
    <scope>NUCLEOTIDE SEQUENCE [LARGE SCALE GENOMIC DNA]</scope>
    <source>
        <strain evidence="1 2">M42-189</strain>
    </source>
</reference>
<sequence>MAPLDGLDNVRRILAEDPRCKWGFVIYRCTYDDEAAWQKFMAHLNDRVRLNLEEEGNGELFDRLDWSVQEDPSLEGALVEDVRARFLEWTTAHAAEDDWMGTPRFHACVMVEKTHVEGVLEGPPADEFDSWGEGSVVLVSKNEDEDMTFVGASLLVPRVYTLLENDGWDSFAVDPDEGDTAECLTMV</sequence>
<protein>
    <submittedName>
        <fullName evidence="1">Uncharacterized protein</fullName>
    </submittedName>
</protein>
<gene>
    <name evidence="1" type="ORF">SLS60_011733</name>
</gene>
<evidence type="ECO:0000313" key="1">
    <source>
        <dbReference type="EMBL" id="KAL1591734.1"/>
    </source>
</evidence>
<accession>A0ABR3QIJ9</accession>
<dbReference type="Proteomes" id="UP001521785">
    <property type="component" value="Unassembled WGS sequence"/>
</dbReference>
<evidence type="ECO:0000313" key="2">
    <source>
        <dbReference type="Proteomes" id="UP001521785"/>
    </source>
</evidence>